<organism evidence="4 5">
    <name type="scientific">Mycobacterium seoulense</name>
    <dbReference type="NCBI Taxonomy" id="386911"/>
    <lineage>
        <taxon>Bacteria</taxon>
        <taxon>Bacillati</taxon>
        <taxon>Actinomycetota</taxon>
        <taxon>Actinomycetes</taxon>
        <taxon>Mycobacteriales</taxon>
        <taxon>Mycobacteriaceae</taxon>
        <taxon>Mycobacterium</taxon>
    </lineage>
</organism>
<reference evidence="4 5" key="1">
    <citation type="journal article" date="2019" name="Emerg. Microbes Infect.">
        <title>Comprehensive subspecies identification of 175 nontuberculous mycobacteria species based on 7547 genomic profiles.</title>
        <authorList>
            <person name="Matsumoto Y."/>
            <person name="Kinjo T."/>
            <person name="Motooka D."/>
            <person name="Nabeya D."/>
            <person name="Jung N."/>
            <person name="Uechi K."/>
            <person name="Horii T."/>
            <person name="Iida T."/>
            <person name="Fujita J."/>
            <person name="Nakamura S."/>
        </authorList>
    </citation>
    <scope>NUCLEOTIDE SEQUENCE [LARGE SCALE GENOMIC DNA]</scope>
    <source>
        <strain evidence="4 5">JCM 16018</strain>
    </source>
</reference>
<dbReference type="GO" id="GO:0016020">
    <property type="term" value="C:membrane"/>
    <property type="evidence" value="ECO:0007669"/>
    <property type="project" value="TreeGrafter"/>
</dbReference>
<evidence type="ECO:0000256" key="2">
    <source>
        <dbReference type="ARBA" id="ARBA00023002"/>
    </source>
</evidence>
<evidence type="ECO:0000313" key="5">
    <source>
        <dbReference type="Proteomes" id="UP000466632"/>
    </source>
</evidence>
<dbReference type="PANTHER" id="PTHR44196:SF2">
    <property type="entry name" value="SHORT-CHAIN DEHYDROGENASE-RELATED"/>
    <property type="match status" value="1"/>
</dbReference>
<feature type="region of interest" description="Disordered" evidence="3">
    <location>
        <begin position="42"/>
        <end position="72"/>
    </location>
</feature>
<evidence type="ECO:0000256" key="1">
    <source>
        <dbReference type="ARBA" id="ARBA00006484"/>
    </source>
</evidence>
<protein>
    <recommendedName>
        <fullName evidence="6">Short-chain type dehydrogenase/reductase</fullName>
    </recommendedName>
</protein>
<sequence length="377" mass="39742">MAAARPNQLAGVVPPEMPTPTLLVRYTEKTKVATIAFRPVEPQSHSAHATTRDGTGVSERDDGWPMPGTLFVGQPTRRARLRRARDRCDVLGSRPAAPGSAAAAVYDWLMPIPAPSPDARAVVTGASQNIGEALATELAARGHSLIVTARREDLLNALAARLSDKYRVAVDVRPADLADPGERAKLCDELAARPISILCANAGTATFGPVATLDPAVEKAQLQLNVLGVHDLTLAVLPGMVERRAGGILISGSAAGNSPIPYNATYAATKAFANTFSESLRGELRHSGVHVTLLAPGPVRTDLPDDAERSLVERLVPDFLWISTEHTAQLSLDALARNKMRVVPGLTSKAMSVASGYAPRAIVAPIVGSFYKKLGGG</sequence>
<dbReference type="InterPro" id="IPR020904">
    <property type="entry name" value="Sc_DH/Rdtase_CS"/>
</dbReference>
<evidence type="ECO:0000256" key="3">
    <source>
        <dbReference type="SAM" id="MobiDB-lite"/>
    </source>
</evidence>
<dbReference type="Pfam" id="PF00106">
    <property type="entry name" value="adh_short"/>
    <property type="match status" value="1"/>
</dbReference>
<keyword evidence="5" id="KW-1185">Reference proteome</keyword>
<dbReference type="GO" id="GO:0016491">
    <property type="term" value="F:oxidoreductase activity"/>
    <property type="evidence" value="ECO:0007669"/>
    <property type="project" value="UniProtKB-KW"/>
</dbReference>
<dbReference type="InterPro" id="IPR002347">
    <property type="entry name" value="SDR_fam"/>
</dbReference>
<gene>
    <name evidence="4" type="ORF">MSEO_23190</name>
</gene>
<comment type="similarity">
    <text evidence="1">Belongs to the short-chain dehydrogenases/reductases (SDR) family.</text>
</comment>
<evidence type="ECO:0000313" key="4">
    <source>
        <dbReference type="EMBL" id="BBY01820.1"/>
    </source>
</evidence>
<dbReference type="Proteomes" id="UP000466632">
    <property type="component" value="Chromosome"/>
</dbReference>
<dbReference type="EMBL" id="AP022582">
    <property type="protein sequence ID" value="BBY01820.1"/>
    <property type="molecule type" value="Genomic_DNA"/>
</dbReference>
<dbReference type="PRINTS" id="PR00081">
    <property type="entry name" value="GDHRDH"/>
</dbReference>
<dbReference type="SUPFAM" id="SSF51735">
    <property type="entry name" value="NAD(P)-binding Rossmann-fold domains"/>
    <property type="match status" value="1"/>
</dbReference>
<dbReference type="PANTHER" id="PTHR44196">
    <property type="entry name" value="DEHYDROGENASE/REDUCTASE SDR FAMILY MEMBER 7B"/>
    <property type="match status" value="1"/>
</dbReference>
<dbReference type="KEGG" id="mseo:MSEO_23190"/>
<keyword evidence="2" id="KW-0560">Oxidoreductase</keyword>
<dbReference type="NCBIfam" id="NF040690">
    <property type="entry name" value="mycolate_SDR"/>
    <property type="match status" value="1"/>
</dbReference>
<feature type="compositionally biased region" description="Polar residues" evidence="3">
    <location>
        <begin position="43"/>
        <end position="53"/>
    </location>
</feature>
<proteinExistence type="inferred from homology"/>
<dbReference type="PROSITE" id="PS00061">
    <property type="entry name" value="ADH_SHORT"/>
    <property type="match status" value="1"/>
</dbReference>
<evidence type="ECO:0008006" key="6">
    <source>
        <dbReference type="Google" id="ProtNLM"/>
    </source>
</evidence>
<dbReference type="InterPro" id="IPR036291">
    <property type="entry name" value="NAD(P)-bd_dom_sf"/>
</dbReference>
<name>A0A7I7NZY6_9MYCO</name>
<dbReference type="AlphaFoldDB" id="A0A7I7NZY6"/>
<dbReference type="Gene3D" id="3.40.50.720">
    <property type="entry name" value="NAD(P)-binding Rossmann-like Domain"/>
    <property type="match status" value="1"/>
</dbReference>
<accession>A0A7I7NZY6</accession>